<dbReference type="PANTHER" id="PTHR37028">
    <property type="entry name" value="UNNAMED PRODUCT-RELATED"/>
    <property type="match status" value="1"/>
</dbReference>
<feature type="compositionally biased region" description="Low complexity" evidence="1">
    <location>
        <begin position="356"/>
        <end position="366"/>
    </location>
</feature>
<evidence type="ECO:0000256" key="1">
    <source>
        <dbReference type="SAM" id="MobiDB-lite"/>
    </source>
</evidence>
<evidence type="ECO:0000313" key="2">
    <source>
        <dbReference type="EMBL" id="KAK7197004.1"/>
    </source>
</evidence>
<evidence type="ECO:0008006" key="4">
    <source>
        <dbReference type="Google" id="ProtNLM"/>
    </source>
</evidence>
<organism evidence="2 3">
    <name type="scientific">Novymonas esmeraldas</name>
    <dbReference type="NCBI Taxonomy" id="1808958"/>
    <lineage>
        <taxon>Eukaryota</taxon>
        <taxon>Discoba</taxon>
        <taxon>Euglenozoa</taxon>
        <taxon>Kinetoplastea</taxon>
        <taxon>Metakinetoplastina</taxon>
        <taxon>Trypanosomatida</taxon>
        <taxon>Trypanosomatidae</taxon>
        <taxon>Novymonas</taxon>
    </lineage>
</organism>
<feature type="compositionally biased region" description="Basic and acidic residues" evidence="1">
    <location>
        <begin position="531"/>
        <end position="541"/>
    </location>
</feature>
<feature type="compositionally biased region" description="Polar residues" evidence="1">
    <location>
        <begin position="620"/>
        <end position="633"/>
    </location>
</feature>
<proteinExistence type="predicted"/>
<protein>
    <recommendedName>
        <fullName evidence="4">200 kDa antigen p200</fullName>
    </recommendedName>
</protein>
<feature type="region of interest" description="Disordered" evidence="1">
    <location>
        <begin position="531"/>
        <end position="709"/>
    </location>
</feature>
<keyword evidence="3" id="KW-1185">Reference proteome</keyword>
<reference evidence="2 3" key="1">
    <citation type="journal article" date="2021" name="MBio">
        <title>A New Model Trypanosomatid, Novymonas esmeraldas: Genomic Perception of Its 'Candidatus Pandoraea novymonadis' Endosymbiont.</title>
        <authorList>
            <person name="Zakharova A."/>
            <person name="Saura A."/>
            <person name="Butenko A."/>
            <person name="Podesvova L."/>
            <person name="Warmusova S."/>
            <person name="Kostygov A.Y."/>
            <person name="Nenarokova A."/>
            <person name="Lukes J."/>
            <person name="Opperdoes F.R."/>
            <person name="Yurchenko V."/>
        </authorList>
    </citation>
    <scope>NUCLEOTIDE SEQUENCE [LARGE SCALE GENOMIC DNA]</scope>
    <source>
        <strain evidence="2 3">E262AT.01</strain>
    </source>
</reference>
<comment type="caution">
    <text evidence="2">The sequence shown here is derived from an EMBL/GenBank/DDBJ whole genome shotgun (WGS) entry which is preliminary data.</text>
</comment>
<accession>A0AAW0ETG8</accession>
<dbReference type="AlphaFoldDB" id="A0AAW0ETG8"/>
<evidence type="ECO:0000313" key="3">
    <source>
        <dbReference type="Proteomes" id="UP001430356"/>
    </source>
</evidence>
<dbReference type="Proteomes" id="UP001430356">
    <property type="component" value="Unassembled WGS sequence"/>
</dbReference>
<name>A0AAW0ETG8_9TRYP</name>
<feature type="region of interest" description="Disordered" evidence="1">
    <location>
        <begin position="441"/>
        <end position="466"/>
    </location>
</feature>
<feature type="compositionally biased region" description="Basic and acidic residues" evidence="1">
    <location>
        <begin position="323"/>
        <end position="337"/>
    </location>
</feature>
<feature type="region of interest" description="Disordered" evidence="1">
    <location>
        <begin position="301"/>
        <end position="366"/>
    </location>
</feature>
<sequence>MAVVHQPPPPNSDASGVVEYLQLAGRRYNEHVALLREEQAVREAQRAPFRPHISAHAERVGRTALARQSTTIGTRLHELHERRLALLEEGAQDEARRRAAAEKADCSFAPAVTARATRSRRSDGDVATALTRWGEQRRARQARAQVDATRHELSTVSATPRITAYAEEKARGERGRVSVEVSLTAEAEARRQRRHAAFEDAYPTAAPSPRSSRAASPRRFFAPAISALASRMEFEEDVVARLYERRGDAAPSARLYDEEGALHCTFRPTLSALSARLSRRHYAEEGEADSRPCDRLFRNTRHTSKFRKPAQPTAAGGQPEISETSRRMVEERRRRLALDGGGGAGAAGHNSGADSRAGAAAAGTAKTAKKRVVTARDLEERTAFTFAPSVSRASDALWRQRVTALRASGAVRNAEEARQLLWRKTEKQREAEVARLQEQRRRQEAAECTFRPKAGRPPRRRSGDAAMPVEARAALWARQRDRRLADLRLEKDAATAVECSFQPHVDPVFPLPRGDAAPAWGVETFLERQSEARRQRAEAEQWWRPQYARTPTTTADTTHQSHRRSPRGRSAGDATPHSRAASAPRSYAGSDTAEEEEEESFQQHWAAPPPASTSLTASSFSRVSQRDVQSADSSPPYAMRQPPRAVTAHGGAGPYMWRPAAAATASATNDDNGVGSAHGASATPSWRRPLRYQPTATAAAMPRARSAAL</sequence>
<gene>
    <name evidence="2" type="ORF">NESM_000644000</name>
</gene>
<feature type="compositionally biased region" description="Low complexity" evidence="1">
    <location>
        <begin position="205"/>
        <end position="216"/>
    </location>
</feature>
<feature type="compositionally biased region" description="Low complexity" evidence="1">
    <location>
        <begin position="694"/>
        <end position="709"/>
    </location>
</feature>
<feature type="region of interest" description="Disordered" evidence="1">
    <location>
        <begin position="192"/>
        <end position="216"/>
    </location>
</feature>
<dbReference type="PANTHER" id="PTHR37028:SF9">
    <property type="entry name" value="NUCLEAR PROTEIN MDM1"/>
    <property type="match status" value="1"/>
</dbReference>
<dbReference type="EMBL" id="JAECZO010000092">
    <property type="protein sequence ID" value="KAK7197004.1"/>
    <property type="molecule type" value="Genomic_DNA"/>
</dbReference>